<comment type="caution">
    <text evidence="2">The sequence shown here is derived from an EMBL/GenBank/DDBJ whole genome shotgun (WGS) entry which is preliminary data.</text>
</comment>
<dbReference type="EMBL" id="CAKMRJ010004445">
    <property type="protein sequence ID" value="CAH1438032.1"/>
    <property type="molecule type" value="Genomic_DNA"/>
</dbReference>
<feature type="region of interest" description="Disordered" evidence="1">
    <location>
        <begin position="51"/>
        <end position="93"/>
    </location>
</feature>
<keyword evidence="3" id="KW-1185">Reference proteome</keyword>
<gene>
    <name evidence="2" type="ORF">LVIROSA_LOCUS24314</name>
</gene>
<dbReference type="Proteomes" id="UP001157418">
    <property type="component" value="Unassembled WGS sequence"/>
</dbReference>
<accession>A0AAU9NJJ9</accession>
<evidence type="ECO:0000256" key="1">
    <source>
        <dbReference type="SAM" id="MobiDB-lite"/>
    </source>
</evidence>
<feature type="compositionally biased region" description="Low complexity" evidence="1">
    <location>
        <begin position="51"/>
        <end position="69"/>
    </location>
</feature>
<name>A0AAU9NJJ9_9ASTR</name>
<reference evidence="2 3" key="1">
    <citation type="submission" date="2022-01" db="EMBL/GenBank/DDBJ databases">
        <authorList>
            <person name="Xiong W."/>
            <person name="Schranz E."/>
        </authorList>
    </citation>
    <scope>NUCLEOTIDE SEQUENCE [LARGE SCALE GENOMIC DNA]</scope>
</reference>
<proteinExistence type="predicted"/>
<evidence type="ECO:0000313" key="3">
    <source>
        <dbReference type="Proteomes" id="UP001157418"/>
    </source>
</evidence>
<organism evidence="2 3">
    <name type="scientific">Lactuca virosa</name>
    <dbReference type="NCBI Taxonomy" id="75947"/>
    <lineage>
        <taxon>Eukaryota</taxon>
        <taxon>Viridiplantae</taxon>
        <taxon>Streptophyta</taxon>
        <taxon>Embryophyta</taxon>
        <taxon>Tracheophyta</taxon>
        <taxon>Spermatophyta</taxon>
        <taxon>Magnoliopsida</taxon>
        <taxon>eudicotyledons</taxon>
        <taxon>Gunneridae</taxon>
        <taxon>Pentapetalae</taxon>
        <taxon>asterids</taxon>
        <taxon>campanulids</taxon>
        <taxon>Asterales</taxon>
        <taxon>Asteraceae</taxon>
        <taxon>Cichorioideae</taxon>
        <taxon>Cichorieae</taxon>
        <taxon>Lactucinae</taxon>
        <taxon>Lactuca</taxon>
    </lineage>
</organism>
<protein>
    <submittedName>
        <fullName evidence="2">Uncharacterized protein</fullName>
    </submittedName>
</protein>
<evidence type="ECO:0000313" key="2">
    <source>
        <dbReference type="EMBL" id="CAH1438032.1"/>
    </source>
</evidence>
<dbReference type="AlphaFoldDB" id="A0AAU9NJJ9"/>
<sequence length="93" mass="10626">MKASLKNVTFQHDKHKNLLIVMNSDFFLTATFVTRKRQATTIRSFHISKKTPPSITTPISTVSESPVSPGWLNNKHNHESAHKFCTPHDRLRS</sequence>
<feature type="compositionally biased region" description="Basic and acidic residues" evidence="1">
    <location>
        <begin position="76"/>
        <end position="93"/>
    </location>
</feature>